<evidence type="ECO:0000313" key="1">
    <source>
        <dbReference type="EMBL" id="VDO87068.1"/>
    </source>
</evidence>
<evidence type="ECO:0000313" key="2">
    <source>
        <dbReference type="Proteomes" id="UP000277204"/>
    </source>
</evidence>
<accession>A0A183M0P9</accession>
<proteinExistence type="predicted"/>
<name>A0A183M0P9_9TREM</name>
<organism evidence="1 2">
    <name type="scientific">Schistosoma margrebowiei</name>
    <dbReference type="NCBI Taxonomy" id="48269"/>
    <lineage>
        <taxon>Eukaryota</taxon>
        <taxon>Metazoa</taxon>
        <taxon>Spiralia</taxon>
        <taxon>Lophotrochozoa</taxon>
        <taxon>Platyhelminthes</taxon>
        <taxon>Trematoda</taxon>
        <taxon>Digenea</taxon>
        <taxon>Strigeidida</taxon>
        <taxon>Schistosomatoidea</taxon>
        <taxon>Schistosomatidae</taxon>
        <taxon>Schistosoma</taxon>
    </lineage>
</organism>
<dbReference type="AlphaFoldDB" id="A0A183M0P9"/>
<dbReference type="Proteomes" id="UP000277204">
    <property type="component" value="Unassembled WGS sequence"/>
</dbReference>
<reference evidence="1 2" key="1">
    <citation type="submission" date="2018-11" db="EMBL/GenBank/DDBJ databases">
        <authorList>
            <consortium name="Pathogen Informatics"/>
        </authorList>
    </citation>
    <scope>NUCLEOTIDE SEQUENCE [LARGE SCALE GENOMIC DNA]</scope>
    <source>
        <strain evidence="1 2">Zambia</strain>
    </source>
</reference>
<protein>
    <submittedName>
        <fullName evidence="1">Uncharacterized protein</fullName>
    </submittedName>
</protein>
<dbReference type="EMBL" id="UZAI01004608">
    <property type="protein sequence ID" value="VDO87068.1"/>
    <property type="molecule type" value="Genomic_DNA"/>
</dbReference>
<sequence>MKTSKTQGSHGIQWAACIKLDDSDFADNLVLLSHQQQQIQVKTTSVAKASASVGLNTQRKKQDP</sequence>
<gene>
    <name evidence="1" type="ORF">SMRZ_LOCUS9624</name>
</gene>
<keyword evidence="2" id="KW-1185">Reference proteome</keyword>